<dbReference type="PATRIC" id="fig|318683.6.peg.3523"/>
<proteinExistence type="predicted"/>
<dbReference type="EMBL" id="LHZR01000062">
    <property type="protein sequence ID" value="KXV50959.1"/>
    <property type="molecule type" value="Genomic_DNA"/>
</dbReference>
<protein>
    <submittedName>
        <fullName evidence="2">Transposase</fullName>
    </submittedName>
</protein>
<dbReference type="InterPro" id="IPR002514">
    <property type="entry name" value="Transposase_8"/>
</dbReference>
<dbReference type="InterPro" id="IPR052546">
    <property type="entry name" value="Transposase_8_domain"/>
</dbReference>
<dbReference type="OrthoDB" id="9809060at2"/>
<accession>A0A149TNA2</accession>
<dbReference type="InterPro" id="IPR009057">
    <property type="entry name" value="Homeodomain-like_sf"/>
</dbReference>
<dbReference type="AlphaFoldDB" id="A0A149TNA2"/>
<dbReference type="PANTHER" id="PTHR33609:SF1">
    <property type="entry name" value="TRANSPOSASE"/>
    <property type="match status" value="1"/>
</dbReference>
<evidence type="ECO:0000256" key="1">
    <source>
        <dbReference type="SAM" id="MobiDB-lite"/>
    </source>
</evidence>
<dbReference type="GO" id="GO:0004803">
    <property type="term" value="F:transposase activity"/>
    <property type="evidence" value="ECO:0007669"/>
    <property type="project" value="InterPro"/>
</dbReference>
<comment type="caution">
    <text evidence="2">The sequence shown here is derived from an EMBL/GenBank/DDBJ whole genome shotgun (WGS) entry which is preliminary data.</text>
</comment>
<dbReference type="Proteomes" id="UP000075636">
    <property type="component" value="Unassembled WGS sequence"/>
</dbReference>
<feature type="region of interest" description="Disordered" evidence="1">
    <location>
        <begin position="87"/>
        <end position="107"/>
    </location>
</feature>
<organism evidence="2 3">
    <name type="scientific">Gluconobacter albidus</name>
    <dbReference type="NCBI Taxonomy" id="318683"/>
    <lineage>
        <taxon>Bacteria</taxon>
        <taxon>Pseudomonadati</taxon>
        <taxon>Pseudomonadota</taxon>
        <taxon>Alphaproteobacteria</taxon>
        <taxon>Acetobacterales</taxon>
        <taxon>Acetobacteraceae</taxon>
        <taxon>Gluconobacter</taxon>
    </lineage>
</organism>
<sequence length="107" mass="11813">MKRSRFTEEQIIGILKKQESGLKVSDLCRKYGISDATSYKWRARYGGLEVSEAKRLKARGDENSRLKRLLADAMLDNAALKEIVGKSGNACRETAGSPTHSESPGPE</sequence>
<dbReference type="GO" id="GO:0003677">
    <property type="term" value="F:DNA binding"/>
    <property type="evidence" value="ECO:0007669"/>
    <property type="project" value="InterPro"/>
</dbReference>
<gene>
    <name evidence="2" type="ORF">AD945_00925</name>
</gene>
<reference evidence="2 3" key="1">
    <citation type="submission" date="2015-06" db="EMBL/GenBank/DDBJ databases">
        <title>Improved classification and identification of acetic acid bacteria using matrix-assisted laser desorption/ionization time-of-flight mass spectrometry; Gluconobacter nephelii and Gluconobacter uchimurae are later heterotypic synonyms of Gluconobacter japonicus and Gluconobacter oxydans, respectively.</title>
        <authorList>
            <person name="Li L."/>
            <person name="Cleenwerck I."/>
            <person name="De Vuyst L."/>
            <person name="Vandamme P."/>
        </authorList>
    </citation>
    <scope>NUCLEOTIDE SEQUENCE [LARGE SCALE GENOMIC DNA]</scope>
    <source>
        <strain evidence="2 3">LMG 1768</strain>
    </source>
</reference>
<dbReference type="SUPFAM" id="SSF46689">
    <property type="entry name" value="Homeodomain-like"/>
    <property type="match status" value="1"/>
</dbReference>
<dbReference type="PANTHER" id="PTHR33609">
    <property type="entry name" value="LOW CALCIUM RESPONSE LOCUS PROTEIN S"/>
    <property type="match status" value="1"/>
</dbReference>
<dbReference type="GO" id="GO:0006313">
    <property type="term" value="P:DNA transposition"/>
    <property type="evidence" value="ECO:0007669"/>
    <property type="project" value="InterPro"/>
</dbReference>
<evidence type="ECO:0000313" key="3">
    <source>
        <dbReference type="Proteomes" id="UP000075636"/>
    </source>
</evidence>
<feature type="compositionally biased region" description="Polar residues" evidence="1">
    <location>
        <begin position="96"/>
        <end position="107"/>
    </location>
</feature>
<dbReference type="Pfam" id="PF01527">
    <property type="entry name" value="HTH_Tnp_1"/>
    <property type="match status" value="1"/>
</dbReference>
<name>A0A149TNA2_9PROT</name>
<evidence type="ECO:0000313" key="2">
    <source>
        <dbReference type="EMBL" id="KXV50959.1"/>
    </source>
</evidence>